<dbReference type="Pfam" id="PF02771">
    <property type="entry name" value="Acyl-CoA_dh_N"/>
    <property type="match status" value="1"/>
</dbReference>
<dbReference type="SUPFAM" id="SSF47203">
    <property type="entry name" value="Acyl-CoA dehydrogenase C-terminal domain-like"/>
    <property type="match status" value="1"/>
</dbReference>
<dbReference type="PROSITE" id="PS00072">
    <property type="entry name" value="ACYL_COA_DH_1"/>
    <property type="match status" value="1"/>
</dbReference>
<dbReference type="InterPro" id="IPR052166">
    <property type="entry name" value="Diverse_Acyl-CoA_DH"/>
</dbReference>
<dbReference type="PANTHER" id="PTHR42803">
    <property type="entry name" value="ACYL-COA DEHYDROGENASE"/>
    <property type="match status" value="1"/>
</dbReference>
<dbReference type="InterPro" id="IPR036250">
    <property type="entry name" value="AcylCo_DH-like_C"/>
</dbReference>
<dbReference type="InterPro" id="IPR037069">
    <property type="entry name" value="AcylCoA_DH/ox_N_sf"/>
</dbReference>
<dbReference type="SUPFAM" id="SSF56645">
    <property type="entry name" value="Acyl-CoA dehydrogenase NM domain-like"/>
    <property type="match status" value="1"/>
</dbReference>
<dbReference type="Proteomes" id="UP001595629">
    <property type="component" value="Unassembled WGS sequence"/>
</dbReference>
<accession>A0ABV7TKB3</accession>
<evidence type="ECO:0000259" key="8">
    <source>
        <dbReference type="Pfam" id="PF02771"/>
    </source>
</evidence>
<comment type="cofactor">
    <cofactor evidence="1 5">
        <name>FAD</name>
        <dbReference type="ChEBI" id="CHEBI:57692"/>
    </cofactor>
</comment>
<dbReference type="InterPro" id="IPR009075">
    <property type="entry name" value="AcylCo_DH/oxidase_C"/>
</dbReference>
<evidence type="ECO:0000259" key="6">
    <source>
        <dbReference type="Pfam" id="PF00441"/>
    </source>
</evidence>
<dbReference type="InterPro" id="IPR006091">
    <property type="entry name" value="Acyl-CoA_Oxase/DH_mid-dom"/>
</dbReference>
<dbReference type="Gene3D" id="1.20.140.10">
    <property type="entry name" value="Butyryl-CoA Dehydrogenase, subunit A, domain 3"/>
    <property type="match status" value="1"/>
</dbReference>
<organism evidence="9 10">
    <name type="scientific">Lutimaribacter marinistellae</name>
    <dbReference type="NCBI Taxonomy" id="1820329"/>
    <lineage>
        <taxon>Bacteria</taxon>
        <taxon>Pseudomonadati</taxon>
        <taxon>Pseudomonadota</taxon>
        <taxon>Alphaproteobacteria</taxon>
        <taxon>Rhodobacterales</taxon>
        <taxon>Roseobacteraceae</taxon>
        <taxon>Lutimaribacter</taxon>
    </lineage>
</organism>
<keyword evidence="10" id="KW-1185">Reference proteome</keyword>
<dbReference type="Gene3D" id="1.10.540.10">
    <property type="entry name" value="Acyl-CoA dehydrogenase/oxidase, N-terminal domain"/>
    <property type="match status" value="1"/>
</dbReference>
<dbReference type="Pfam" id="PF02770">
    <property type="entry name" value="Acyl-CoA_dh_M"/>
    <property type="match status" value="1"/>
</dbReference>
<dbReference type="PANTHER" id="PTHR42803:SF1">
    <property type="entry name" value="BROAD-SPECIFICITY LINEAR ACYL-COA DEHYDROGENASE FADE5"/>
    <property type="match status" value="1"/>
</dbReference>
<comment type="caution">
    <text evidence="9">The sequence shown here is derived from an EMBL/GenBank/DDBJ whole genome shotgun (WGS) entry which is preliminary data.</text>
</comment>
<evidence type="ECO:0000256" key="4">
    <source>
        <dbReference type="ARBA" id="ARBA00022827"/>
    </source>
</evidence>
<dbReference type="RefSeq" id="WP_386736598.1">
    <property type="nucleotide sequence ID" value="NZ_JBHRXI010000016.1"/>
</dbReference>
<evidence type="ECO:0000313" key="10">
    <source>
        <dbReference type="Proteomes" id="UP001595629"/>
    </source>
</evidence>
<gene>
    <name evidence="9" type="ORF">ACFORG_16450</name>
</gene>
<feature type="domain" description="Acyl-CoA dehydrogenase/oxidase C-terminal" evidence="6">
    <location>
        <begin position="261"/>
        <end position="412"/>
    </location>
</feature>
<keyword evidence="3 5" id="KW-0285">Flavoprotein</keyword>
<dbReference type="InterPro" id="IPR006089">
    <property type="entry name" value="Acyl-CoA_DH_CS"/>
</dbReference>
<evidence type="ECO:0000256" key="1">
    <source>
        <dbReference type="ARBA" id="ARBA00001974"/>
    </source>
</evidence>
<name>A0ABV7TKB3_9RHOB</name>
<feature type="domain" description="Acyl-CoA oxidase/dehydrogenase middle" evidence="7">
    <location>
        <begin position="156"/>
        <end position="250"/>
    </location>
</feature>
<proteinExistence type="inferred from homology"/>
<sequence>MIPFKAPTDDILFSLAHVAGASRVGAWDSEATADILGHFSQFAEGVIAPLNATGDAQGATLENGHVRMPDGFREAYNQLAQGGWQGLTAPEAFGGMAMPALVAAGVSEVFSGANHSLQMVCNLVPGAIATLLRFGSLAQQDHWISRLASGTALSTMCLTEPAAGSDLSAIRTRATWDGDGWRLNGEKIFISGGDQDLSEEILHLVLARTSDVGLRGLSLFLCRRQPAAKVTRIERKLGLHASPTCQVLFDGAAAELIGEEGAGLAAMFTMMNHARIDVALQGVAHAARAARIAEAYAQDRKQGRNAAGAPAVLSDHADVRRMLDEQEVLALTSRAMCHVSLVEMELGADPALAEFLTSLCKVYGSEAGIRAADLGMQIMGGYGYLTEYGMEQIWRDARICAIYEGANGIHTKGLVTRGLRPGGGADAFEALVSTLTEGVPDPELLDAWRHLRRLLQGSKDPSPWARAFYEASAALFENAIWQKIRKVADLHPDAMRRHTLARLGTARRTKVEPDRVNS</sequence>
<feature type="domain" description="Acyl-CoA dehydrogenase/oxidase N-terminal" evidence="8">
    <location>
        <begin position="36"/>
        <end position="150"/>
    </location>
</feature>
<evidence type="ECO:0000256" key="3">
    <source>
        <dbReference type="ARBA" id="ARBA00022630"/>
    </source>
</evidence>
<dbReference type="Pfam" id="PF00441">
    <property type="entry name" value="Acyl-CoA_dh_1"/>
    <property type="match status" value="1"/>
</dbReference>
<dbReference type="InterPro" id="IPR013786">
    <property type="entry name" value="AcylCoA_DH/ox_N"/>
</dbReference>
<reference evidence="10" key="1">
    <citation type="journal article" date="2019" name="Int. J. Syst. Evol. Microbiol.">
        <title>The Global Catalogue of Microorganisms (GCM) 10K type strain sequencing project: providing services to taxonomists for standard genome sequencing and annotation.</title>
        <authorList>
            <consortium name="The Broad Institute Genomics Platform"/>
            <consortium name="The Broad Institute Genome Sequencing Center for Infectious Disease"/>
            <person name="Wu L."/>
            <person name="Ma J."/>
        </authorList>
    </citation>
    <scope>NUCLEOTIDE SEQUENCE [LARGE SCALE GENOMIC DNA]</scope>
    <source>
        <strain evidence="10">KCTC 42911</strain>
    </source>
</reference>
<dbReference type="InterPro" id="IPR046373">
    <property type="entry name" value="Acyl-CoA_Oxase/DH_mid-dom_sf"/>
</dbReference>
<comment type="similarity">
    <text evidence="2 5">Belongs to the acyl-CoA dehydrogenase family.</text>
</comment>
<protein>
    <submittedName>
        <fullName evidence="9">Acyl-CoA dehydrogenase family protein</fullName>
    </submittedName>
</protein>
<keyword evidence="4 5" id="KW-0274">FAD</keyword>
<dbReference type="EMBL" id="JBHRXI010000016">
    <property type="protein sequence ID" value="MFC3615350.1"/>
    <property type="molecule type" value="Genomic_DNA"/>
</dbReference>
<keyword evidence="5" id="KW-0560">Oxidoreductase</keyword>
<dbReference type="Gene3D" id="2.40.110.10">
    <property type="entry name" value="Butyryl-CoA Dehydrogenase, subunit A, domain 2"/>
    <property type="match status" value="1"/>
</dbReference>
<evidence type="ECO:0000313" key="9">
    <source>
        <dbReference type="EMBL" id="MFC3615350.1"/>
    </source>
</evidence>
<evidence type="ECO:0000256" key="2">
    <source>
        <dbReference type="ARBA" id="ARBA00009347"/>
    </source>
</evidence>
<dbReference type="InterPro" id="IPR009100">
    <property type="entry name" value="AcylCoA_DH/oxidase_NM_dom_sf"/>
</dbReference>
<evidence type="ECO:0000259" key="7">
    <source>
        <dbReference type="Pfam" id="PF02770"/>
    </source>
</evidence>
<evidence type="ECO:0000256" key="5">
    <source>
        <dbReference type="RuleBase" id="RU362125"/>
    </source>
</evidence>